<dbReference type="InterPro" id="IPR003838">
    <property type="entry name" value="ABC3_permease_C"/>
</dbReference>
<feature type="transmembrane region" description="Helical" evidence="6">
    <location>
        <begin position="281"/>
        <end position="301"/>
    </location>
</feature>
<feature type="transmembrane region" description="Helical" evidence="6">
    <location>
        <begin position="208"/>
        <end position="231"/>
    </location>
</feature>
<sequence>MTGTFAYARSSVRTHRAALAGGFAIILLSTLLITVTGTWLQAGVELSGAGNSHQSGELLALASSFAGTTVVITLFIVASVFTQALRPRAQQLALLRTIGGTAGQIRRLVAAEMFLLFALSSPLGILAGSLVAPVLSGTLSAAGAVPVGFTPAVSPSAIFGTVLLIGPTVLFSAFLAVRSVTRSSAMQATRENVVDAPSLGRGRAITPITLTVLGVGSACVPFVVSGFVGTASAASSAILLVIAAAVGGSVVISTCARWLERVVLGRMNVSLDLAVRAARGYSRRLTGVIIPLALLVALGLVQTGSGGLAAQAGEKQLETAMRADLVVEEADLETLELVKGASGVESVGANTSIPASVRTDRDEPTGIGFLDALSWEASALTVFPGEEFVAPEVTRGSLDDLADRHAVAMSTDMATMLFAPVGGTIEMELAGGESIDARIVAVYDGSFAFGDYLVGPSFPGADSPEVRDLFILTDDGVTFEVQNRLRSLGVETMSGQAYIQHTVEAAAGEQLLSTGATLILLVFIGLAAANTLVMVTASRRGEFRLLRRLGTTSGQLLTMSMAESLFVGATAIILGTACALPALLGISWGLLGSVAVGFSLLTFGLLAMTVLVVAVCSMVPATVWQRLG</sequence>
<protein>
    <recommendedName>
        <fullName evidence="7">ABC3 transporter permease C-terminal domain-containing protein</fullName>
    </recommendedName>
</protein>
<feature type="transmembrane region" description="Helical" evidence="6">
    <location>
        <begin position="156"/>
        <end position="177"/>
    </location>
</feature>
<dbReference type="RefSeq" id="WP_345477372.1">
    <property type="nucleotide sequence ID" value="NZ_BAABLW010000007.1"/>
</dbReference>
<dbReference type="PANTHER" id="PTHR30287:SF1">
    <property type="entry name" value="INNER MEMBRANE PROTEIN"/>
    <property type="match status" value="1"/>
</dbReference>
<comment type="subcellular location">
    <subcellularLocation>
        <location evidence="1">Cell membrane</location>
        <topology evidence="1">Multi-pass membrane protein</topology>
    </subcellularLocation>
</comment>
<evidence type="ECO:0000256" key="6">
    <source>
        <dbReference type="SAM" id="Phobius"/>
    </source>
</evidence>
<name>A0ABP9FVV9_9MICC</name>
<feature type="domain" description="ABC3 transporter permease C-terminal" evidence="7">
    <location>
        <begin position="64"/>
        <end position="183"/>
    </location>
</feature>
<gene>
    <name evidence="8" type="ORF">GCM10025790_14260</name>
</gene>
<evidence type="ECO:0000256" key="2">
    <source>
        <dbReference type="ARBA" id="ARBA00022475"/>
    </source>
</evidence>
<reference evidence="9" key="1">
    <citation type="journal article" date="2019" name="Int. J. Syst. Evol. Microbiol.">
        <title>The Global Catalogue of Microorganisms (GCM) 10K type strain sequencing project: providing services to taxonomists for standard genome sequencing and annotation.</title>
        <authorList>
            <consortium name="The Broad Institute Genomics Platform"/>
            <consortium name="The Broad Institute Genome Sequencing Center for Infectious Disease"/>
            <person name="Wu L."/>
            <person name="Ma J."/>
        </authorList>
    </citation>
    <scope>NUCLEOTIDE SEQUENCE [LARGE SCALE GENOMIC DNA]</scope>
    <source>
        <strain evidence="9">JCM 19129</strain>
    </source>
</reference>
<feature type="transmembrane region" description="Helical" evidence="6">
    <location>
        <begin position="114"/>
        <end position="136"/>
    </location>
</feature>
<dbReference type="Proteomes" id="UP001500368">
    <property type="component" value="Unassembled WGS sequence"/>
</dbReference>
<keyword evidence="9" id="KW-1185">Reference proteome</keyword>
<dbReference type="EMBL" id="BAABLW010000007">
    <property type="protein sequence ID" value="GAA4919494.1"/>
    <property type="molecule type" value="Genomic_DNA"/>
</dbReference>
<feature type="transmembrane region" description="Helical" evidence="6">
    <location>
        <begin position="237"/>
        <end position="260"/>
    </location>
</feature>
<evidence type="ECO:0000259" key="7">
    <source>
        <dbReference type="Pfam" id="PF02687"/>
    </source>
</evidence>
<evidence type="ECO:0000313" key="8">
    <source>
        <dbReference type="EMBL" id="GAA4919494.1"/>
    </source>
</evidence>
<feature type="transmembrane region" description="Helical" evidence="6">
    <location>
        <begin position="597"/>
        <end position="624"/>
    </location>
</feature>
<keyword evidence="3 6" id="KW-0812">Transmembrane</keyword>
<feature type="transmembrane region" description="Helical" evidence="6">
    <location>
        <begin position="518"/>
        <end position="538"/>
    </location>
</feature>
<keyword evidence="4 6" id="KW-1133">Transmembrane helix</keyword>
<feature type="transmembrane region" description="Helical" evidence="6">
    <location>
        <begin position="17"/>
        <end position="40"/>
    </location>
</feature>
<proteinExistence type="predicted"/>
<evidence type="ECO:0000256" key="5">
    <source>
        <dbReference type="ARBA" id="ARBA00023136"/>
    </source>
</evidence>
<feature type="transmembrane region" description="Helical" evidence="6">
    <location>
        <begin position="565"/>
        <end position="591"/>
    </location>
</feature>
<feature type="transmembrane region" description="Helical" evidence="6">
    <location>
        <begin position="60"/>
        <end position="81"/>
    </location>
</feature>
<keyword evidence="5 6" id="KW-0472">Membrane</keyword>
<dbReference type="InterPro" id="IPR038766">
    <property type="entry name" value="Membrane_comp_ABC_pdt"/>
</dbReference>
<organism evidence="8 9">
    <name type="scientific">Nesterenkonia rhizosphaerae</name>
    <dbReference type="NCBI Taxonomy" id="1348272"/>
    <lineage>
        <taxon>Bacteria</taxon>
        <taxon>Bacillati</taxon>
        <taxon>Actinomycetota</taxon>
        <taxon>Actinomycetes</taxon>
        <taxon>Micrococcales</taxon>
        <taxon>Micrococcaceae</taxon>
        <taxon>Nesterenkonia</taxon>
    </lineage>
</organism>
<evidence type="ECO:0000256" key="4">
    <source>
        <dbReference type="ARBA" id="ARBA00022989"/>
    </source>
</evidence>
<evidence type="ECO:0000256" key="3">
    <source>
        <dbReference type="ARBA" id="ARBA00022692"/>
    </source>
</evidence>
<dbReference type="PANTHER" id="PTHR30287">
    <property type="entry name" value="MEMBRANE COMPONENT OF PREDICTED ABC SUPERFAMILY METABOLITE UPTAKE TRANSPORTER"/>
    <property type="match status" value="1"/>
</dbReference>
<dbReference type="Pfam" id="PF02687">
    <property type="entry name" value="FtsX"/>
    <property type="match status" value="1"/>
</dbReference>
<evidence type="ECO:0000313" key="9">
    <source>
        <dbReference type="Proteomes" id="UP001500368"/>
    </source>
</evidence>
<accession>A0ABP9FVV9</accession>
<keyword evidence="2" id="KW-1003">Cell membrane</keyword>
<comment type="caution">
    <text evidence="8">The sequence shown here is derived from an EMBL/GenBank/DDBJ whole genome shotgun (WGS) entry which is preliminary data.</text>
</comment>
<evidence type="ECO:0000256" key="1">
    <source>
        <dbReference type="ARBA" id="ARBA00004651"/>
    </source>
</evidence>